<dbReference type="Pfam" id="PF20099">
    <property type="entry name" value="DUF6489"/>
    <property type="match status" value="1"/>
</dbReference>
<proteinExistence type="predicted"/>
<dbReference type="EMBL" id="JAHKRT010000002">
    <property type="protein sequence ID" value="MBU3076932.1"/>
    <property type="molecule type" value="Genomic_DNA"/>
</dbReference>
<protein>
    <submittedName>
        <fullName evidence="1">Uncharacterized protein</fullName>
    </submittedName>
</protein>
<dbReference type="Proteomes" id="UP000776276">
    <property type="component" value="Unassembled WGS sequence"/>
</dbReference>
<name>A0ABS6BGI6_9SPHN</name>
<gene>
    <name evidence="1" type="ORF">KOF26_03550</name>
</gene>
<dbReference type="InterPro" id="IPR045502">
    <property type="entry name" value="DUF6489"/>
</dbReference>
<comment type="caution">
    <text evidence="1">The sequence shown here is derived from an EMBL/GenBank/DDBJ whole genome shotgun (WGS) entry which is preliminary data.</text>
</comment>
<dbReference type="RefSeq" id="WP_216320258.1">
    <property type="nucleotide sequence ID" value="NZ_JAHKRT010000002.1"/>
</dbReference>
<keyword evidence="2" id="KW-1185">Reference proteome</keyword>
<sequence length="78" mass="8568">MKISVDIDCTPEEARRFMGLPDMAPVHDIYLDKLKSALDSGIGSGTVESLLKNWAPMGEAGMAMWRQLVDQMGNTPKT</sequence>
<accession>A0ABS6BGI6</accession>
<evidence type="ECO:0000313" key="2">
    <source>
        <dbReference type="Proteomes" id="UP000776276"/>
    </source>
</evidence>
<reference evidence="1 2" key="1">
    <citation type="submission" date="2021-06" db="EMBL/GenBank/DDBJ databases">
        <title>Sphingomonas sp. XMGL2, whole genome shotgun sequencing project.</title>
        <authorList>
            <person name="Zhao G."/>
            <person name="Shen L."/>
        </authorList>
    </citation>
    <scope>NUCLEOTIDE SEQUENCE [LARGE SCALE GENOMIC DNA]</scope>
    <source>
        <strain evidence="1 2">XMGL2</strain>
    </source>
</reference>
<evidence type="ECO:0000313" key="1">
    <source>
        <dbReference type="EMBL" id="MBU3076932.1"/>
    </source>
</evidence>
<organism evidence="1 2">
    <name type="scientific">Sphingomonas quercus</name>
    <dbReference type="NCBI Taxonomy" id="2842451"/>
    <lineage>
        <taxon>Bacteria</taxon>
        <taxon>Pseudomonadati</taxon>
        <taxon>Pseudomonadota</taxon>
        <taxon>Alphaproteobacteria</taxon>
        <taxon>Sphingomonadales</taxon>
        <taxon>Sphingomonadaceae</taxon>
        <taxon>Sphingomonas</taxon>
    </lineage>
</organism>